<comment type="caution">
    <text evidence="2">The sequence shown here is derived from an EMBL/GenBank/DDBJ whole genome shotgun (WGS) entry which is preliminary data.</text>
</comment>
<sequence length="180" mass="19537">MLTESQRDLDQKSAKPTLAQREVDHLRDQLNNHGIEVSSSGNIEHVANEVKQFETEIARPCQRNDEQTRKLEKLGARVTVANVKPPAGTRNHRTPSIPEADEVKEKSPSSLPPRVSPVETGKISDRYANAVASGSSHAQSFTTPGMTTSSEVVQLIKKFSAQGSDDGNPRPSPSGVAFNI</sequence>
<feature type="region of interest" description="Disordered" evidence="1">
    <location>
        <begin position="1"/>
        <end position="22"/>
    </location>
</feature>
<feature type="region of interest" description="Disordered" evidence="1">
    <location>
        <begin position="159"/>
        <end position="180"/>
    </location>
</feature>
<evidence type="ECO:0000313" key="3">
    <source>
        <dbReference type="Proteomes" id="UP000694044"/>
    </source>
</evidence>
<gene>
    <name evidence="2" type="ORF">PHYPSEUDO_007794</name>
</gene>
<dbReference type="AlphaFoldDB" id="A0A8T1VIU1"/>
<keyword evidence="3" id="KW-1185">Reference proteome</keyword>
<name>A0A8T1VIU1_9STRA</name>
<dbReference type="EMBL" id="JAGDFM010000312">
    <property type="protein sequence ID" value="KAG7380088.1"/>
    <property type="molecule type" value="Genomic_DNA"/>
</dbReference>
<dbReference type="OrthoDB" id="10460091at2759"/>
<accession>A0A8T1VIU1</accession>
<protein>
    <submittedName>
        <fullName evidence="2">Uncharacterized protein</fullName>
    </submittedName>
</protein>
<organism evidence="2 3">
    <name type="scientific">Phytophthora pseudosyringae</name>
    <dbReference type="NCBI Taxonomy" id="221518"/>
    <lineage>
        <taxon>Eukaryota</taxon>
        <taxon>Sar</taxon>
        <taxon>Stramenopiles</taxon>
        <taxon>Oomycota</taxon>
        <taxon>Peronosporomycetes</taxon>
        <taxon>Peronosporales</taxon>
        <taxon>Peronosporaceae</taxon>
        <taxon>Phytophthora</taxon>
    </lineage>
</organism>
<evidence type="ECO:0000313" key="2">
    <source>
        <dbReference type="EMBL" id="KAG7380088.1"/>
    </source>
</evidence>
<feature type="region of interest" description="Disordered" evidence="1">
    <location>
        <begin position="81"/>
        <end position="120"/>
    </location>
</feature>
<dbReference type="Proteomes" id="UP000694044">
    <property type="component" value="Unassembled WGS sequence"/>
</dbReference>
<feature type="compositionally biased region" description="Basic and acidic residues" evidence="1">
    <location>
        <begin position="1"/>
        <end position="13"/>
    </location>
</feature>
<proteinExistence type="predicted"/>
<reference evidence="2" key="1">
    <citation type="submission" date="2021-02" db="EMBL/GenBank/DDBJ databases">
        <authorList>
            <person name="Palmer J.M."/>
        </authorList>
    </citation>
    <scope>NUCLEOTIDE SEQUENCE</scope>
    <source>
        <strain evidence="2">SCRP734</strain>
    </source>
</reference>
<evidence type="ECO:0000256" key="1">
    <source>
        <dbReference type="SAM" id="MobiDB-lite"/>
    </source>
</evidence>